<keyword evidence="6" id="KW-0560">Oxidoreductase</keyword>
<dbReference type="GO" id="GO:0016705">
    <property type="term" value="F:oxidoreductase activity, acting on paired donors, with incorporation or reduction of molecular oxygen"/>
    <property type="evidence" value="ECO:0007669"/>
    <property type="project" value="InterPro"/>
</dbReference>
<evidence type="ECO:0000313" key="11">
    <source>
        <dbReference type="EMBL" id="GMN33562.1"/>
    </source>
</evidence>
<dbReference type="InterPro" id="IPR001128">
    <property type="entry name" value="Cyt_P450"/>
</dbReference>
<evidence type="ECO:0000256" key="1">
    <source>
        <dbReference type="ARBA" id="ARBA00001971"/>
    </source>
</evidence>
<gene>
    <name evidence="11" type="ORF">TIFTF001_004227</name>
</gene>
<evidence type="ECO:0000256" key="5">
    <source>
        <dbReference type="ARBA" id="ARBA00022723"/>
    </source>
</evidence>
<keyword evidence="5" id="KW-0479">Metal-binding</keyword>
<sequence>MQRGLIVVKLVLAQLVHCFDWELPNGLLPAELDMTEEFGVTTPRANHLIAIPTYRLREYILEIKASLFEWAKSQLLKNPKVPKELETVVGMNRIVEESDLERPDYSEMVVKESMRLHPPRPLTIPREAMEDCTVNGFHIPQKSPVVINKFGLIQIARRRHQPELHWQNDHVCQEMPETTHYCTTLRPTYFYYCGSVKIVFIYCKKQLCTHF</sequence>
<proteinExistence type="inferred from homology"/>
<evidence type="ECO:0000256" key="7">
    <source>
        <dbReference type="ARBA" id="ARBA00023004"/>
    </source>
</evidence>
<dbReference type="Proteomes" id="UP001187192">
    <property type="component" value="Unassembled WGS sequence"/>
</dbReference>
<evidence type="ECO:0000256" key="10">
    <source>
        <dbReference type="SAM" id="SignalP"/>
    </source>
</evidence>
<dbReference type="PANTHER" id="PTHR47943">
    <property type="entry name" value="CYTOCHROME P450 93A3-LIKE"/>
    <property type="match status" value="1"/>
</dbReference>
<evidence type="ECO:0000256" key="6">
    <source>
        <dbReference type="ARBA" id="ARBA00023002"/>
    </source>
</evidence>
<comment type="similarity">
    <text evidence="3">Belongs to the cytochrome P450 family.</text>
</comment>
<dbReference type="PANTHER" id="PTHR47943:SF2">
    <property type="entry name" value="CYTOCHROME P450"/>
    <property type="match status" value="1"/>
</dbReference>
<dbReference type="InterPro" id="IPR036396">
    <property type="entry name" value="Cyt_P450_sf"/>
</dbReference>
<reference evidence="11" key="1">
    <citation type="submission" date="2023-07" db="EMBL/GenBank/DDBJ databases">
        <title>draft genome sequence of fig (Ficus carica).</title>
        <authorList>
            <person name="Takahashi T."/>
            <person name="Nishimura K."/>
        </authorList>
    </citation>
    <scope>NUCLEOTIDE SEQUENCE</scope>
</reference>
<dbReference type="GO" id="GO:0004497">
    <property type="term" value="F:monooxygenase activity"/>
    <property type="evidence" value="ECO:0007669"/>
    <property type="project" value="UniProtKB-KW"/>
</dbReference>
<accession>A0AA87ZFD8</accession>
<comment type="subcellular location">
    <subcellularLocation>
        <location evidence="2">Membrane</location>
    </subcellularLocation>
</comment>
<evidence type="ECO:0000256" key="9">
    <source>
        <dbReference type="ARBA" id="ARBA00023136"/>
    </source>
</evidence>
<dbReference type="Gene3D" id="1.10.630.10">
    <property type="entry name" value="Cytochrome P450"/>
    <property type="match status" value="1"/>
</dbReference>
<keyword evidence="7" id="KW-0408">Iron</keyword>
<evidence type="ECO:0000313" key="12">
    <source>
        <dbReference type="Proteomes" id="UP001187192"/>
    </source>
</evidence>
<name>A0AA87ZFD8_FICCA</name>
<evidence type="ECO:0000256" key="8">
    <source>
        <dbReference type="ARBA" id="ARBA00023033"/>
    </source>
</evidence>
<comment type="caution">
    <text evidence="11">The sequence shown here is derived from an EMBL/GenBank/DDBJ whole genome shotgun (WGS) entry which is preliminary data.</text>
</comment>
<evidence type="ECO:0000256" key="2">
    <source>
        <dbReference type="ARBA" id="ARBA00004370"/>
    </source>
</evidence>
<feature type="chain" id="PRO_5041732699" description="Cytochrome P450" evidence="10">
    <location>
        <begin position="19"/>
        <end position="211"/>
    </location>
</feature>
<dbReference type="GO" id="GO:0005506">
    <property type="term" value="F:iron ion binding"/>
    <property type="evidence" value="ECO:0007669"/>
    <property type="project" value="InterPro"/>
</dbReference>
<comment type="cofactor">
    <cofactor evidence="1">
        <name>heme</name>
        <dbReference type="ChEBI" id="CHEBI:30413"/>
    </cofactor>
</comment>
<evidence type="ECO:0000256" key="4">
    <source>
        <dbReference type="ARBA" id="ARBA00022617"/>
    </source>
</evidence>
<dbReference type="Pfam" id="PF00067">
    <property type="entry name" value="p450"/>
    <property type="match status" value="1"/>
</dbReference>
<evidence type="ECO:0000256" key="3">
    <source>
        <dbReference type="ARBA" id="ARBA00010617"/>
    </source>
</evidence>
<feature type="signal peptide" evidence="10">
    <location>
        <begin position="1"/>
        <end position="18"/>
    </location>
</feature>
<protein>
    <recommendedName>
        <fullName evidence="13">Cytochrome P450</fullName>
    </recommendedName>
</protein>
<keyword evidence="4" id="KW-0349">Heme</keyword>
<organism evidence="11 12">
    <name type="scientific">Ficus carica</name>
    <name type="common">Common fig</name>
    <dbReference type="NCBI Taxonomy" id="3494"/>
    <lineage>
        <taxon>Eukaryota</taxon>
        <taxon>Viridiplantae</taxon>
        <taxon>Streptophyta</taxon>
        <taxon>Embryophyta</taxon>
        <taxon>Tracheophyta</taxon>
        <taxon>Spermatophyta</taxon>
        <taxon>Magnoliopsida</taxon>
        <taxon>eudicotyledons</taxon>
        <taxon>Gunneridae</taxon>
        <taxon>Pentapetalae</taxon>
        <taxon>rosids</taxon>
        <taxon>fabids</taxon>
        <taxon>Rosales</taxon>
        <taxon>Moraceae</taxon>
        <taxon>Ficeae</taxon>
        <taxon>Ficus</taxon>
    </lineage>
</organism>
<keyword evidence="8" id="KW-0503">Monooxygenase</keyword>
<keyword evidence="9" id="KW-0472">Membrane</keyword>
<dbReference type="SUPFAM" id="SSF48264">
    <property type="entry name" value="Cytochrome P450"/>
    <property type="match status" value="1"/>
</dbReference>
<dbReference type="EMBL" id="BTGU01000004">
    <property type="protein sequence ID" value="GMN33562.1"/>
    <property type="molecule type" value="Genomic_DNA"/>
</dbReference>
<dbReference type="GO" id="GO:0016020">
    <property type="term" value="C:membrane"/>
    <property type="evidence" value="ECO:0007669"/>
    <property type="project" value="UniProtKB-SubCell"/>
</dbReference>
<dbReference type="AlphaFoldDB" id="A0AA87ZFD8"/>
<keyword evidence="10" id="KW-0732">Signal</keyword>
<evidence type="ECO:0008006" key="13">
    <source>
        <dbReference type="Google" id="ProtNLM"/>
    </source>
</evidence>
<dbReference type="GO" id="GO:0020037">
    <property type="term" value="F:heme binding"/>
    <property type="evidence" value="ECO:0007669"/>
    <property type="project" value="InterPro"/>
</dbReference>
<keyword evidence="12" id="KW-1185">Reference proteome</keyword>